<organism evidence="1">
    <name type="scientific">Paenibacillus sp. BIHB 4019</name>
    <dbReference type="NCBI Taxonomy" id="1870819"/>
    <lineage>
        <taxon>Bacteria</taxon>
        <taxon>Bacillati</taxon>
        <taxon>Bacillota</taxon>
        <taxon>Bacilli</taxon>
        <taxon>Bacillales</taxon>
        <taxon>Paenibacillaceae</taxon>
        <taxon>Paenibacillus</taxon>
    </lineage>
</organism>
<evidence type="ECO:0000313" key="1">
    <source>
        <dbReference type="EMBL" id="ANY67502.1"/>
    </source>
</evidence>
<dbReference type="Pfam" id="PF20092">
    <property type="entry name" value="DUF6483"/>
    <property type="match status" value="1"/>
</dbReference>
<sequence>MFQRDYFMRMIEQMTEAVGQVMQLRRELKQEEALVVIDELLDRRFGLSGKLIRTLSDEDLLAVMTKNGVVETDNIQAIAILFKQEAELYEDLGKEAESFAHSLKALHLFMRLSLIDAPPTLTDSSKEAVNLLGKLSPYELPTRTKRLVAEWHEAEGAFALAENIWYELLDDGAAGKGEVAAFYIRLLPFEEDKLAAGGLPIEEIRTGLNSLEMEQ</sequence>
<dbReference type="EMBL" id="CP016808">
    <property type="protein sequence ID" value="ANY67502.1"/>
    <property type="molecule type" value="Genomic_DNA"/>
</dbReference>
<dbReference type="InterPro" id="IPR045507">
    <property type="entry name" value="DUF6483"/>
</dbReference>
<proteinExistence type="predicted"/>
<gene>
    <name evidence="1" type="ORF">BBD42_14235</name>
</gene>
<dbReference type="AlphaFoldDB" id="A0A1B2DIF8"/>
<reference evidence="1" key="1">
    <citation type="submission" date="2016-08" db="EMBL/GenBank/DDBJ databases">
        <title>Complete Genome Seqeunce of Paenibacillus sp. BIHB 4019 from tea rhizoplane.</title>
        <authorList>
            <person name="Thakur R."/>
            <person name="Swarnkar M.K."/>
            <person name="Gulati A."/>
        </authorList>
    </citation>
    <scope>NUCLEOTIDE SEQUENCE [LARGE SCALE GENOMIC DNA]</scope>
    <source>
        <strain evidence="1">BIHB4019</strain>
    </source>
</reference>
<name>A0A1B2DIF8_9BACL</name>
<protein>
    <submittedName>
        <fullName evidence="1">Uncharacterized protein</fullName>
    </submittedName>
</protein>
<dbReference type="RefSeq" id="WP_099518696.1">
    <property type="nucleotide sequence ID" value="NZ_CP016808.1"/>
</dbReference>
<accession>A0A1B2DIF8</accession>